<dbReference type="SUPFAM" id="SSF102405">
    <property type="entry name" value="MCP/YpsA-like"/>
    <property type="match status" value="1"/>
</dbReference>
<dbReference type="Gene3D" id="1.10.10.10">
    <property type="entry name" value="Winged helix-like DNA-binding domain superfamily/Winged helix DNA-binding domain"/>
    <property type="match status" value="1"/>
</dbReference>
<accession>A0A367G686</accession>
<dbReference type="PANTHER" id="PTHR43022">
    <property type="entry name" value="PROTEIN SMF"/>
    <property type="match status" value="1"/>
</dbReference>
<evidence type="ECO:0000313" key="4">
    <source>
        <dbReference type="Proteomes" id="UP000253208"/>
    </source>
</evidence>
<dbReference type="InterPro" id="IPR057666">
    <property type="entry name" value="DrpA_SLOG"/>
</dbReference>
<reference evidence="3 4" key="1">
    <citation type="submission" date="2018-02" db="EMBL/GenBank/DDBJ databases">
        <title>Complete genome sequencing of Faecalibacterium prausnitzii strains isolated from the human gut.</title>
        <authorList>
            <person name="Fitzgerald B.C."/>
            <person name="Shkoporov A.N."/>
            <person name="Ross P.R."/>
            <person name="Hill C."/>
        </authorList>
    </citation>
    <scope>NUCLEOTIDE SEQUENCE [LARGE SCALE GENOMIC DNA]</scope>
    <source>
        <strain evidence="3 4">APC942/31-1</strain>
    </source>
</reference>
<name>A0A367G686_9FIRM</name>
<comment type="similarity">
    <text evidence="1">Belongs to the DprA/Smf family.</text>
</comment>
<dbReference type="AlphaFoldDB" id="A0A367G686"/>
<dbReference type="InterPro" id="IPR003488">
    <property type="entry name" value="DprA"/>
</dbReference>
<dbReference type="Gene3D" id="3.40.50.450">
    <property type="match status" value="1"/>
</dbReference>
<dbReference type="Proteomes" id="UP000253208">
    <property type="component" value="Unassembled WGS sequence"/>
</dbReference>
<organism evidence="3 4">
    <name type="scientific">Blautia obeum</name>
    <dbReference type="NCBI Taxonomy" id="40520"/>
    <lineage>
        <taxon>Bacteria</taxon>
        <taxon>Bacillati</taxon>
        <taxon>Bacillota</taxon>
        <taxon>Clostridia</taxon>
        <taxon>Lachnospirales</taxon>
        <taxon>Lachnospiraceae</taxon>
        <taxon>Blautia</taxon>
    </lineage>
</organism>
<dbReference type="PANTHER" id="PTHR43022:SF1">
    <property type="entry name" value="PROTEIN SMF"/>
    <property type="match status" value="1"/>
</dbReference>
<proteinExistence type="inferred from homology"/>
<evidence type="ECO:0000256" key="1">
    <source>
        <dbReference type="ARBA" id="ARBA00006525"/>
    </source>
</evidence>
<evidence type="ECO:0000313" key="3">
    <source>
        <dbReference type="EMBL" id="RCH45534.1"/>
    </source>
</evidence>
<protein>
    <submittedName>
        <fullName evidence="3">DNA-protecting protein DprA</fullName>
    </submittedName>
</protein>
<dbReference type="NCBIfam" id="TIGR00732">
    <property type="entry name" value="dprA"/>
    <property type="match status" value="1"/>
</dbReference>
<evidence type="ECO:0000259" key="2">
    <source>
        <dbReference type="Pfam" id="PF02481"/>
    </source>
</evidence>
<gene>
    <name evidence="3" type="primary">dprA</name>
    <name evidence="3" type="ORF">C4886_03485</name>
</gene>
<feature type="domain" description="Smf/DprA SLOG" evidence="2">
    <location>
        <begin position="15"/>
        <end position="219"/>
    </location>
</feature>
<dbReference type="RefSeq" id="WP_110103465.1">
    <property type="nucleotide sequence ID" value="NZ_PSQG01000004.1"/>
</dbReference>
<dbReference type="Pfam" id="PF02481">
    <property type="entry name" value="DNA_processg_A"/>
    <property type="match status" value="1"/>
</dbReference>
<sequence length="295" mass="31980">MEEIQQTRIRCARKDSSVYPARLKELPGMPKQLYYIGSFPDDAKPTAAIVGARLCSPYGRIQAFNYGKFLSEHGVQVISGMAAGIDAEGHKGALEGGTPTFAVLGNGVDICYPSSSRGIYRRIPEKNGGIISEYEPGTKGRAYYFPARNRIISGLADLVLVVEAKEKSGSLITAACALEQGKMVYAIPGAVNDALSRGCHKLIYDGAGIAYSPEILLDEWGLSVKKKTNLSEKSKLGLATDLDLVYSCLDLRPKNLDHIIRKTGFSPGKTAGILGQLILMGLVKETGRQYYIRLE</sequence>
<dbReference type="GO" id="GO:0009294">
    <property type="term" value="P:DNA-mediated transformation"/>
    <property type="evidence" value="ECO:0007669"/>
    <property type="project" value="InterPro"/>
</dbReference>
<dbReference type="InterPro" id="IPR036388">
    <property type="entry name" value="WH-like_DNA-bd_sf"/>
</dbReference>
<dbReference type="EMBL" id="PSQG01000004">
    <property type="protein sequence ID" value="RCH45534.1"/>
    <property type="molecule type" value="Genomic_DNA"/>
</dbReference>
<comment type="caution">
    <text evidence="3">The sequence shown here is derived from an EMBL/GenBank/DDBJ whole genome shotgun (WGS) entry which is preliminary data.</text>
</comment>